<dbReference type="SUPFAM" id="SSF56784">
    <property type="entry name" value="HAD-like"/>
    <property type="match status" value="1"/>
</dbReference>
<comment type="caution">
    <text evidence="1">The sequence shown here is derived from an EMBL/GenBank/DDBJ whole genome shotgun (WGS) entry which is preliminary data.</text>
</comment>
<accession>A0ABQ6E0U3</accession>
<protein>
    <submittedName>
        <fullName evidence="1">Haloacid dehalogenase</fullName>
    </submittedName>
</protein>
<dbReference type="InterPro" id="IPR023214">
    <property type="entry name" value="HAD_sf"/>
</dbReference>
<dbReference type="Pfam" id="PF08282">
    <property type="entry name" value="Hydrolase_3"/>
    <property type="match status" value="1"/>
</dbReference>
<gene>
    <name evidence="1" type="ORF">GCM10007916_20330</name>
</gene>
<reference evidence="2" key="1">
    <citation type="journal article" date="2019" name="Int. J. Syst. Evol. Microbiol.">
        <title>The Global Catalogue of Microorganisms (GCM) 10K type strain sequencing project: providing services to taxonomists for standard genome sequencing and annotation.</title>
        <authorList>
            <consortium name="The Broad Institute Genomics Platform"/>
            <consortium name="The Broad Institute Genome Sequencing Center for Infectious Disease"/>
            <person name="Wu L."/>
            <person name="Ma J."/>
        </authorList>
    </citation>
    <scope>NUCLEOTIDE SEQUENCE [LARGE SCALE GENOMIC DNA]</scope>
    <source>
        <strain evidence="2">NBRC 103166</strain>
    </source>
</reference>
<dbReference type="EMBL" id="BSPQ01000005">
    <property type="protein sequence ID" value="GLS90966.1"/>
    <property type="molecule type" value="Genomic_DNA"/>
</dbReference>
<dbReference type="PANTHER" id="PTHR10000:SF8">
    <property type="entry name" value="HAD SUPERFAMILY HYDROLASE-LIKE, TYPE 3"/>
    <property type="match status" value="1"/>
</dbReference>
<dbReference type="Gene3D" id="3.40.50.1000">
    <property type="entry name" value="HAD superfamily/HAD-like"/>
    <property type="match status" value="2"/>
</dbReference>
<dbReference type="InterPro" id="IPR036412">
    <property type="entry name" value="HAD-like_sf"/>
</dbReference>
<organism evidence="1 2">
    <name type="scientific">Psychromonas marina</name>
    <dbReference type="NCBI Taxonomy" id="88364"/>
    <lineage>
        <taxon>Bacteria</taxon>
        <taxon>Pseudomonadati</taxon>
        <taxon>Pseudomonadota</taxon>
        <taxon>Gammaproteobacteria</taxon>
        <taxon>Alteromonadales</taxon>
        <taxon>Psychromonadaceae</taxon>
        <taxon>Psychromonas</taxon>
    </lineage>
</organism>
<proteinExistence type="predicted"/>
<dbReference type="InterPro" id="IPR006379">
    <property type="entry name" value="HAD-SF_hydro_IIB"/>
</dbReference>
<keyword evidence="2" id="KW-1185">Reference proteome</keyword>
<name>A0ABQ6E0U3_9GAMM</name>
<dbReference type="PANTHER" id="PTHR10000">
    <property type="entry name" value="PHOSPHOSERINE PHOSPHATASE"/>
    <property type="match status" value="1"/>
</dbReference>
<dbReference type="RefSeq" id="WP_284204078.1">
    <property type="nucleotide sequence ID" value="NZ_BSPQ01000005.1"/>
</dbReference>
<dbReference type="Proteomes" id="UP001157353">
    <property type="component" value="Unassembled WGS sequence"/>
</dbReference>
<evidence type="ECO:0000313" key="2">
    <source>
        <dbReference type="Proteomes" id="UP001157353"/>
    </source>
</evidence>
<sequence>MLNSTLNRGHSVMPKPLTAISSTQAKSIKWLFTDVDDTLTWEGSLPLESMIALNKLSAAGVRVVPVTGACAGWCDQIAKLWPVHGVIGENGAFWMQKNSDGFSTQATIALDTMKLQQEKLIEQLNILLLEYPDIGFANDQPFRYCDVAINLSQDREPISDNICRDLIAKITKLTVDGHPVNATESSIHLNVWVGSHSKRLTTEAYLLHDALVNKIDAPINLNEIAYIGDSLNDESMFAWLPMTFGVRNIEPILSRFKAKPAYITNKNGGYGFAELAEVIVEAKKSLAA</sequence>
<evidence type="ECO:0000313" key="1">
    <source>
        <dbReference type="EMBL" id="GLS90966.1"/>
    </source>
</evidence>
<dbReference type="NCBIfam" id="TIGR01484">
    <property type="entry name" value="HAD-SF-IIB"/>
    <property type="match status" value="1"/>
</dbReference>